<reference evidence="7" key="1">
    <citation type="submission" date="2012-12" db="EMBL/GenBank/DDBJ databases">
        <authorList>
            <person name="Hellsten U."/>
            <person name="Grimwood J."/>
            <person name="Chapman J.A."/>
            <person name="Shapiro H."/>
            <person name="Aerts A."/>
            <person name="Otillar R.P."/>
            <person name="Terry A.Y."/>
            <person name="Boore J.L."/>
            <person name="Simakov O."/>
            <person name="Marletaz F."/>
            <person name="Cho S.-J."/>
            <person name="Edsinger-Gonzales E."/>
            <person name="Havlak P."/>
            <person name="Kuo D.-H."/>
            <person name="Larsson T."/>
            <person name="Lv J."/>
            <person name="Arendt D."/>
            <person name="Savage R."/>
            <person name="Osoegawa K."/>
            <person name="de Jong P."/>
            <person name="Lindberg D.R."/>
            <person name="Seaver E.C."/>
            <person name="Weisblat D.A."/>
            <person name="Putnam N.H."/>
            <person name="Grigoriev I.V."/>
            <person name="Rokhsar D.S."/>
        </authorList>
    </citation>
    <scope>NUCLEOTIDE SEQUENCE</scope>
    <source>
        <strain evidence="7">I ESC-2004</strain>
    </source>
</reference>
<keyword evidence="7" id="KW-1185">Reference proteome</keyword>
<dbReference type="GO" id="GO:0032580">
    <property type="term" value="C:Golgi cisterna membrane"/>
    <property type="evidence" value="ECO:0007669"/>
    <property type="project" value="UniProtKB-SubCell"/>
</dbReference>
<comment type="similarity">
    <text evidence="3">Belongs to the glycosyltransferase 11 family.</text>
</comment>
<evidence type="ECO:0000256" key="3">
    <source>
        <dbReference type="RuleBase" id="RU363129"/>
    </source>
</evidence>
<dbReference type="PANTHER" id="PTHR11927:SF9">
    <property type="entry name" value="L-FUCOSYLTRANSFERASE"/>
    <property type="match status" value="1"/>
</dbReference>
<keyword evidence="3" id="KW-0325">Glycoprotein</keyword>
<dbReference type="UniPathway" id="UPA00378"/>
<proteinExistence type="inferred from homology"/>
<keyword evidence="3" id="KW-0812">Transmembrane</keyword>
<dbReference type="Pfam" id="PF01531">
    <property type="entry name" value="Glyco_transf_11"/>
    <property type="match status" value="1"/>
</dbReference>
<evidence type="ECO:0000256" key="1">
    <source>
        <dbReference type="ARBA" id="ARBA00022676"/>
    </source>
</evidence>
<evidence type="ECO:0000313" key="5">
    <source>
        <dbReference type="EMBL" id="ELT96920.1"/>
    </source>
</evidence>
<keyword evidence="4" id="KW-0732">Signal</keyword>
<keyword evidence="2 3" id="KW-0808">Transferase</keyword>
<dbReference type="EMBL" id="AMQN01000276">
    <property type="status" value="NOT_ANNOTATED_CDS"/>
    <property type="molecule type" value="Genomic_DNA"/>
</dbReference>
<dbReference type="OMA" id="NINLEMW"/>
<evidence type="ECO:0000313" key="7">
    <source>
        <dbReference type="Proteomes" id="UP000014760"/>
    </source>
</evidence>
<dbReference type="OrthoDB" id="3226at2759"/>
<keyword evidence="3" id="KW-0333">Golgi apparatus</keyword>
<sequence>MDTRHLRGLMILLLLIVVLSVLSIQQISFPPMENLRHYLPDFPGKITLSVQSDGRLGNQMFEFASLVGIGLSNNISVVIPPGFSNLKRVFNMTECQFPMMSKDEVGRYYKLNIPNSMGYDARVKDIRQHINHSKTLFKGFLQSYKYFHEHEDFIRRCYQFTRSYKDNTNKIMRTQIPKNRITVGIHVRRGDYLLKKLQLRGLSVAKVSYFYKAMDLMLKKYPNAFFIVASNDMQWAKANLGSRANMMSPFTQPGDDLALLANCQHSIISSGTFSWWAGWLANGTTIYYEDYPMKGSSLSEGLNRSEYYYKDWIPLGD</sequence>
<organism evidence="5">
    <name type="scientific">Capitella teleta</name>
    <name type="common">Polychaete worm</name>
    <dbReference type="NCBI Taxonomy" id="283909"/>
    <lineage>
        <taxon>Eukaryota</taxon>
        <taxon>Metazoa</taxon>
        <taxon>Spiralia</taxon>
        <taxon>Lophotrochozoa</taxon>
        <taxon>Annelida</taxon>
        <taxon>Polychaeta</taxon>
        <taxon>Sedentaria</taxon>
        <taxon>Scolecida</taxon>
        <taxon>Capitellidae</taxon>
        <taxon>Capitella</taxon>
    </lineage>
</organism>
<evidence type="ECO:0000256" key="4">
    <source>
        <dbReference type="SAM" id="SignalP"/>
    </source>
</evidence>
<comment type="pathway">
    <text evidence="3">Protein modification; protein glycosylation.</text>
</comment>
<dbReference type="EMBL" id="KB308724">
    <property type="protein sequence ID" value="ELT96920.1"/>
    <property type="molecule type" value="Genomic_DNA"/>
</dbReference>
<gene>
    <name evidence="5" type="ORF">CAPTEDRAFT_203292</name>
</gene>
<protein>
    <recommendedName>
        <fullName evidence="3">L-Fucosyltransferase</fullName>
        <ecNumber evidence="3">2.4.1.-</ecNumber>
    </recommendedName>
</protein>
<feature type="chain" id="PRO_5008787559" description="L-Fucosyltransferase" evidence="4">
    <location>
        <begin position="24"/>
        <end position="317"/>
    </location>
</feature>
<keyword evidence="1 3" id="KW-0328">Glycosyltransferase</keyword>
<keyword evidence="3" id="KW-0735">Signal-anchor</keyword>
<dbReference type="PANTHER" id="PTHR11927">
    <property type="entry name" value="GALACTOSIDE 2-L-FUCOSYLTRANSFERASE"/>
    <property type="match status" value="1"/>
</dbReference>
<accession>R7U156</accession>
<dbReference type="HOGENOM" id="CLU_043399_2_0_1"/>
<evidence type="ECO:0000313" key="6">
    <source>
        <dbReference type="EnsemblMetazoa" id="CapteP203292"/>
    </source>
</evidence>
<feature type="signal peptide" evidence="4">
    <location>
        <begin position="1"/>
        <end position="23"/>
    </location>
</feature>
<dbReference type="GO" id="GO:0005975">
    <property type="term" value="P:carbohydrate metabolic process"/>
    <property type="evidence" value="ECO:0007669"/>
    <property type="project" value="InterPro"/>
</dbReference>
<dbReference type="InterPro" id="IPR002516">
    <property type="entry name" value="Glyco_trans_11"/>
</dbReference>
<dbReference type="EnsemblMetazoa" id="CapteT203292">
    <property type="protein sequence ID" value="CapteP203292"/>
    <property type="gene ID" value="CapteG203292"/>
</dbReference>
<name>R7U156_CAPTE</name>
<evidence type="ECO:0000256" key="2">
    <source>
        <dbReference type="ARBA" id="ARBA00022679"/>
    </source>
</evidence>
<dbReference type="STRING" id="283909.R7U156"/>
<reference evidence="6" key="3">
    <citation type="submission" date="2015-06" db="UniProtKB">
        <authorList>
            <consortium name="EnsemblMetazoa"/>
        </authorList>
    </citation>
    <scope>IDENTIFICATION</scope>
</reference>
<reference evidence="5 7" key="2">
    <citation type="journal article" date="2013" name="Nature">
        <title>Insights into bilaterian evolution from three spiralian genomes.</title>
        <authorList>
            <person name="Simakov O."/>
            <person name="Marletaz F."/>
            <person name="Cho S.J."/>
            <person name="Edsinger-Gonzales E."/>
            <person name="Havlak P."/>
            <person name="Hellsten U."/>
            <person name="Kuo D.H."/>
            <person name="Larsson T."/>
            <person name="Lv J."/>
            <person name="Arendt D."/>
            <person name="Savage R."/>
            <person name="Osoegawa K."/>
            <person name="de Jong P."/>
            <person name="Grimwood J."/>
            <person name="Chapman J.A."/>
            <person name="Shapiro H."/>
            <person name="Aerts A."/>
            <person name="Otillar R.P."/>
            <person name="Terry A.Y."/>
            <person name="Boore J.L."/>
            <person name="Grigoriev I.V."/>
            <person name="Lindberg D.R."/>
            <person name="Seaver E.C."/>
            <person name="Weisblat D.A."/>
            <person name="Putnam N.H."/>
            <person name="Rokhsar D.S."/>
        </authorList>
    </citation>
    <scope>NUCLEOTIDE SEQUENCE</scope>
    <source>
        <strain evidence="5 7">I ESC-2004</strain>
    </source>
</reference>
<dbReference type="Proteomes" id="UP000014760">
    <property type="component" value="Unassembled WGS sequence"/>
</dbReference>
<dbReference type="EC" id="2.4.1.-" evidence="3"/>
<dbReference type="AlphaFoldDB" id="R7U156"/>
<dbReference type="GO" id="GO:0008107">
    <property type="term" value="F:galactoside 2-alpha-L-fucosyltransferase activity"/>
    <property type="evidence" value="ECO:0007669"/>
    <property type="project" value="InterPro"/>
</dbReference>
<comment type="subcellular location">
    <subcellularLocation>
        <location evidence="3">Golgi apparatus</location>
        <location evidence="3">Golgi stack membrane</location>
        <topology evidence="3">Single-pass type II membrane protein</topology>
    </subcellularLocation>
</comment>
<dbReference type="CDD" id="cd11301">
    <property type="entry name" value="Fut1_Fut2_like"/>
    <property type="match status" value="1"/>
</dbReference>